<comment type="caution">
    <text evidence="7">The sequence shown here is derived from an EMBL/GenBank/DDBJ whole genome shotgun (WGS) entry which is preliminary data.</text>
</comment>
<dbReference type="PROSITE" id="PS00108">
    <property type="entry name" value="PROTEIN_KINASE_ST"/>
    <property type="match status" value="1"/>
</dbReference>
<evidence type="ECO:0000256" key="4">
    <source>
        <dbReference type="SAM" id="MobiDB-lite"/>
    </source>
</evidence>
<dbReference type="InterPro" id="IPR008271">
    <property type="entry name" value="Ser/Thr_kinase_AS"/>
</dbReference>
<gene>
    <name evidence="7" type="ORF">KP509_28G058100</name>
</gene>
<dbReference type="SUPFAM" id="SSF56112">
    <property type="entry name" value="Protein kinase-like (PK-like)"/>
    <property type="match status" value="1"/>
</dbReference>
<dbReference type="PROSITE" id="PS50011">
    <property type="entry name" value="PROTEIN_KINASE_DOM"/>
    <property type="match status" value="1"/>
</dbReference>
<accession>A0A8T2RF11</accession>
<dbReference type="Gene3D" id="3.30.200.20">
    <property type="entry name" value="Phosphorylase Kinase, domain 1"/>
    <property type="match status" value="1"/>
</dbReference>
<dbReference type="InterPro" id="IPR000719">
    <property type="entry name" value="Prot_kinase_dom"/>
</dbReference>
<evidence type="ECO:0000256" key="1">
    <source>
        <dbReference type="ARBA" id="ARBA00022679"/>
    </source>
</evidence>
<dbReference type="InterPro" id="IPR011009">
    <property type="entry name" value="Kinase-like_dom_sf"/>
</dbReference>
<name>A0A8T2RF11_CERRI</name>
<keyword evidence="5" id="KW-1133">Transmembrane helix</keyword>
<keyword evidence="8" id="KW-1185">Reference proteome</keyword>
<proteinExistence type="predicted"/>
<dbReference type="PANTHER" id="PTHR47989:SF24">
    <property type="entry name" value="CALCIUM_CALMODULIN-REGULATED RECEPTOR-LIKE KINASE 1 ISOFORM X1"/>
    <property type="match status" value="1"/>
</dbReference>
<evidence type="ECO:0000313" key="7">
    <source>
        <dbReference type="EMBL" id="KAH7294135.1"/>
    </source>
</evidence>
<dbReference type="OMA" id="YIELAAM"/>
<dbReference type="EMBL" id="CM035433">
    <property type="protein sequence ID" value="KAH7294135.1"/>
    <property type="molecule type" value="Genomic_DNA"/>
</dbReference>
<evidence type="ECO:0000256" key="3">
    <source>
        <dbReference type="ARBA" id="ARBA00022840"/>
    </source>
</evidence>
<feature type="transmembrane region" description="Helical" evidence="5">
    <location>
        <begin position="6"/>
        <end position="31"/>
    </location>
</feature>
<feature type="domain" description="Protein kinase" evidence="6">
    <location>
        <begin position="113"/>
        <end position="379"/>
    </location>
</feature>
<keyword evidence="5" id="KW-0472">Membrane</keyword>
<keyword evidence="2" id="KW-0547">Nucleotide-binding</keyword>
<dbReference type="SMART" id="SM00220">
    <property type="entry name" value="S_TKc"/>
    <property type="match status" value="1"/>
</dbReference>
<dbReference type="Proteomes" id="UP000825935">
    <property type="component" value="Chromosome 28"/>
</dbReference>
<dbReference type="GO" id="GO:0005524">
    <property type="term" value="F:ATP binding"/>
    <property type="evidence" value="ECO:0007669"/>
    <property type="project" value="UniProtKB-KW"/>
</dbReference>
<evidence type="ECO:0000259" key="6">
    <source>
        <dbReference type="PROSITE" id="PS50011"/>
    </source>
</evidence>
<reference evidence="7" key="1">
    <citation type="submission" date="2021-08" db="EMBL/GenBank/DDBJ databases">
        <title>WGS assembly of Ceratopteris richardii.</title>
        <authorList>
            <person name="Marchant D.B."/>
            <person name="Chen G."/>
            <person name="Jenkins J."/>
            <person name="Shu S."/>
            <person name="Leebens-Mack J."/>
            <person name="Grimwood J."/>
            <person name="Schmutz J."/>
            <person name="Soltis P."/>
            <person name="Soltis D."/>
            <person name="Chen Z.-H."/>
        </authorList>
    </citation>
    <scope>NUCLEOTIDE SEQUENCE</scope>
    <source>
        <strain evidence="7">Whitten #5841</strain>
        <tissue evidence="7">Leaf</tissue>
    </source>
</reference>
<keyword evidence="5" id="KW-0812">Transmembrane</keyword>
<dbReference type="AlphaFoldDB" id="A0A8T2RF11"/>
<dbReference type="FunFam" id="3.30.200.20:FF:000178">
    <property type="entry name" value="serine/threonine-protein kinase PBS1-like"/>
    <property type="match status" value="1"/>
</dbReference>
<dbReference type="PANTHER" id="PTHR47989">
    <property type="entry name" value="OS01G0750732 PROTEIN"/>
    <property type="match status" value="1"/>
</dbReference>
<dbReference type="Pfam" id="PF07714">
    <property type="entry name" value="PK_Tyr_Ser-Thr"/>
    <property type="match status" value="1"/>
</dbReference>
<evidence type="ECO:0000256" key="2">
    <source>
        <dbReference type="ARBA" id="ARBA00022741"/>
    </source>
</evidence>
<protein>
    <recommendedName>
        <fullName evidence="6">Protein kinase domain-containing protein</fullName>
    </recommendedName>
</protein>
<dbReference type="FunFam" id="1.10.510.10:FF:000495">
    <property type="entry name" value="calcium/calmodulin-regulated receptor-like kinase 1"/>
    <property type="match status" value="1"/>
</dbReference>
<keyword evidence="1" id="KW-0808">Transferase</keyword>
<organism evidence="7 8">
    <name type="scientific">Ceratopteris richardii</name>
    <name type="common">Triangle waterfern</name>
    <dbReference type="NCBI Taxonomy" id="49495"/>
    <lineage>
        <taxon>Eukaryota</taxon>
        <taxon>Viridiplantae</taxon>
        <taxon>Streptophyta</taxon>
        <taxon>Embryophyta</taxon>
        <taxon>Tracheophyta</taxon>
        <taxon>Polypodiopsida</taxon>
        <taxon>Polypodiidae</taxon>
        <taxon>Polypodiales</taxon>
        <taxon>Pteridineae</taxon>
        <taxon>Pteridaceae</taxon>
        <taxon>Parkerioideae</taxon>
        <taxon>Ceratopteris</taxon>
    </lineage>
</organism>
<dbReference type="GO" id="GO:0004672">
    <property type="term" value="F:protein kinase activity"/>
    <property type="evidence" value="ECO:0007669"/>
    <property type="project" value="InterPro"/>
</dbReference>
<evidence type="ECO:0000256" key="5">
    <source>
        <dbReference type="SAM" id="Phobius"/>
    </source>
</evidence>
<feature type="region of interest" description="Disordered" evidence="4">
    <location>
        <begin position="65"/>
        <end position="84"/>
    </location>
</feature>
<dbReference type="OrthoDB" id="4062651at2759"/>
<evidence type="ECO:0000313" key="8">
    <source>
        <dbReference type="Proteomes" id="UP000825935"/>
    </source>
</evidence>
<sequence>MNTSPSIGVIVGITIGVVIGLAIAGCIFLFCNAQRKKIKLRRAAEQQRGMQLPIRTNGIDASSVLSDTTTEHGSPTKENKQFSSWFRGSEKRSVLSHSGLPVYPYKDLQKATSNFTNKLGEGAFGPVFKAIMPHGGTFAVKMLASRSRQGEKEFLNEVLVLGRLHHRNLVNLVGYCAEKGHRILVYEYMSNGSLAEFLYGEGREPLSWDRRVQIAQDVARGIEYLHDGASPPVIHRDIKSANILLDGSMKARVADFGLSKEVRSDYPSSGVQGTYGYVDPEYISTAQFTHKSDVYSFGILLFELITARNPQKGLMDYVGLALLNAEGEEGWEEIVDDRLNGNVNLSELRALASLARRCVSPTSNNRPRMREVSQQLQRLGIRRNSSRIERNRMTVNDTLQTMSMADVLKGDLKILNDIPEQPEV</sequence>
<dbReference type="CDD" id="cd14066">
    <property type="entry name" value="STKc_IRAK"/>
    <property type="match status" value="1"/>
</dbReference>
<dbReference type="EMBL" id="CM035433">
    <property type="protein sequence ID" value="KAH7294136.1"/>
    <property type="molecule type" value="Genomic_DNA"/>
</dbReference>
<dbReference type="InterPro" id="IPR001245">
    <property type="entry name" value="Ser-Thr/Tyr_kinase_cat_dom"/>
</dbReference>
<keyword evidence="3" id="KW-0067">ATP-binding</keyword>
<dbReference type="Gene3D" id="1.10.510.10">
    <property type="entry name" value="Transferase(Phosphotransferase) domain 1"/>
    <property type="match status" value="1"/>
</dbReference>